<organism evidence="1 2">
    <name type="scientific">Panagrolaimus sp. ES5</name>
    <dbReference type="NCBI Taxonomy" id="591445"/>
    <lineage>
        <taxon>Eukaryota</taxon>
        <taxon>Metazoa</taxon>
        <taxon>Ecdysozoa</taxon>
        <taxon>Nematoda</taxon>
        <taxon>Chromadorea</taxon>
        <taxon>Rhabditida</taxon>
        <taxon>Tylenchina</taxon>
        <taxon>Panagrolaimomorpha</taxon>
        <taxon>Panagrolaimoidea</taxon>
        <taxon>Panagrolaimidae</taxon>
        <taxon>Panagrolaimus</taxon>
    </lineage>
</organism>
<evidence type="ECO:0000313" key="1">
    <source>
        <dbReference type="Proteomes" id="UP000887579"/>
    </source>
</evidence>
<dbReference type="WBParaSite" id="ES5_v2.g14500.t1">
    <property type="protein sequence ID" value="ES5_v2.g14500.t1"/>
    <property type="gene ID" value="ES5_v2.g14500"/>
</dbReference>
<protein>
    <submittedName>
        <fullName evidence="2">Transmembrane protein 163</fullName>
    </submittedName>
</protein>
<proteinExistence type="predicted"/>
<dbReference type="Proteomes" id="UP000887579">
    <property type="component" value="Unplaced"/>
</dbReference>
<accession>A0AC34FBR7</accession>
<sequence length="258" mass="29305">MGTINEKSPLLEVTTNVRNNKRRKLPGECLSKKKRKQLIKHYYEEQENLKEFYVLDNENLNEENRQQYVAGRAAKDQSRSRIDKFLASAVFFLNIVILCGNLTASILSGSYSVISAFVDSAMDITSSTIIFCALWAINNTNRFNYPRGRQRLEILAVTICSIIMGVANVMMIIQSVESIIYKMVDPDANLPTIVILWTGITLKIIFMIICYRHGTPSSKVLALDQRNDILTSFVAFCGAFIGDYYWKYADPMGAILVW</sequence>
<evidence type="ECO:0000313" key="2">
    <source>
        <dbReference type="WBParaSite" id="ES5_v2.g14500.t1"/>
    </source>
</evidence>
<reference evidence="2" key="1">
    <citation type="submission" date="2022-11" db="UniProtKB">
        <authorList>
            <consortium name="WormBaseParasite"/>
        </authorList>
    </citation>
    <scope>IDENTIFICATION</scope>
</reference>
<name>A0AC34FBR7_9BILA</name>